<feature type="chain" id="PRO_5011505179" evidence="1">
    <location>
        <begin position="23"/>
        <end position="343"/>
    </location>
</feature>
<dbReference type="OrthoDB" id="242375at2"/>
<dbReference type="Proteomes" id="UP000199024">
    <property type="component" value="Unassembled WGS sequence"/>
</dbReference>
<accession>A0A1I6LL37</accession>
<dbReference type="InterPro" id="IPR029475">
    <property type="entry name" value="DUF6807"/>
</dbReference>
<dbReference type="AlphaFoldDB" id="A0A1I6LL37"/>
<reference evidence="2 3" key="1">
    <citation type="submission" date="2016-10" db="EMBL/GenBank/DDBJ databases">
        <authorList>
            <person name="de Groot N.N."/>
        </authorList>
    </citation>
    <scope>NUCLEOTIDE SEQUENCE [LARGE SCALE GENOMIC DNA]</scope>
    <source>
        <strain evidence="2 3">DSM 21001</strain>
    </source>
</reference>
<feature type="signal peptide" evidence="1">
    <location>
        <begin position="1"/>
        <end position="22"/>
    </location>
</feature>
<sequence>MSKALRLGVAALSMGMALAAHAQVKVTSNEAQRRVDVTIDGQRFTSYMWPTSLEKPVLYPLIAPDGTTVSRGYPLEPRDKERVDHPHHAGMWFNYGNVNGFDFWNNSDAIKPEQKPKMGSIKMDKIVSTKSGKDKGELVVESTWTTGTGVDILKETDRFVFSKRNGARVIDRVTTLKALDKAVFNDDKEGVLGIRVASFLESPTEKGGIFMDAAGNPTKVADADTSKATGVYRTSEGIEGDKVWSTRGKWCTLTGTTDGKTETIAILDHTGNPGYPTYWHARGYGLFAANPLGDHIFDPKAKEHKMTIEKGGSVTFKYRVLFYSHAAGADEMNKESAKFDAEY</sequence>
<name>A0A1I6LL37_9BACT</name>
<dbReference type="Pfam" id="PF14100">
    <property type="entry name" value="DUF6807"/>
    <property type="match status" value="1"/>
</dbReference>
<evidence type="ECO:0000256" key="1">
    <source>
        <dbReference type="SAM" id="SignalP"/>
    </source>
</evidence>
<gene>
    <name evidence="2" type="ORF">SAMN05421771_0842</name>
</gene>
<keyword evidence="1" id="KW-0732">Signal</keyword>
<dbReference type="EMBL" id="FOZL01000001">
    <property type="protein sequence ID" value="SFS03990.1"/>
    <property type="molecule type" value="Genomic_DNA"/>
</dbReference>
<dbReference type="STRING" id="474950.SAMN05421771_0842"/>
<evidence type="ECO:0000313" key="2">
    <source>
        <dbReference type="EMBL" id="SFS03990.1"/>
    </source>
</evidence>
<protein>
    <submittedName>
        <fullName evidence="2">Methane oxygenase PmoA</fullName>
    </submittedName>
</protein>
<proteinExistence type="predicted"/>
<evidence type="ECO:0000313" key="3">
    <source>
        <dbReference type="Proteomes" id="UP000199024"/>
    </source>
</evidence>
<dbReference type="RefSeq" id="WP_089836892.1">
    <property type="nucleotide sequence ID" value="NZ_FOZL01000001.1"/>
</dbReference>
<keyword evidence="3" id="KW-1185">Reference proteome</keyword>
<organism evidence="2 3">
    <name type="scientific">Granulicella pectinivorans</name>
    <dbReference type="NCBI Taxonomy" id="474950"/>
    <lineage>
        <taxon>Bacteria</taxon>
        <taxon>Pseudomonadati</taxon>
        <taxon>Acidobacteriota</taxon>
        <taxon>Terriglobia</taxon>
        <taxon>Terriglobales</taxon>
        <taxon>Acidobacteriaceae</taxon>
        <taxon>Granulicella</taxon>
    </lineage>
</organism>